<dbReference type="Pfam" id="PF13469">
    <property type="entry name" value="Sulfotransfer_3"/>
    <property type="match status" value="1"/>
</dbReference>
<protein>
    <recommendedName>
        <fullName evidence="4">Sulfotransferase</fullName>
    </recommendedName>
</protein>
<dbReference type="AlphaFoldDB" id="A0A818T7F6"/>
<dbReference type="Gene3D" id="3.40.50.300">
    <property type="entry name" value="P-loop containing nucleotide triphosphate hydrolases"/>
    <property type="match status" value="1"/>
</dbReference>
<dbReference type="PANTHER" id="PTHR36451">
    <property type="entry name" value="PAPS-DEPENDENT SULFOTRANSFERASE STF3"/>
    <property type="match status" value="1"/>
</dbReference>
<sequence length="267" mass="30713">MGSDRSVTSLGTHCQHVMNYVAEHQYIAKQSLPSVSSLVICGFPRTRTTLLYNLLVCDQSCRASLCSPCMFSKIRRLWYILRQTSYFPMFTLISRDQEFNSDSWICRELNKDYADDYDGIFLHMLNSVDASTSPWLLKSALHTFSLNKLLEHHPNALIIMIHRPLGTVLPSLCSLSLSATDWNFDSTNTITRDNVGKRCCHFMDIVIECILKFRTPSNGVIKRLKNVFDINYNDLMKDPIDLVHRICNYFGLLWPDEMEIAMNHLAS</sequence>
<comment type="caution">
    <text evidence="1">The sequence shown here is derived from an EMBL/GenBank/DDBJ whole genome shotgun (WGS) entry which is preliminary data.</text>
</comment>
<evidence type="ECO:0000313" key="1">
    <source>
        <dbReference type="EMBL" id="CAF3682912.1"/>
    </source>
</evidence>
<reference evidence="1" key="1">
    <citation type="submission" date="2021-02" db="EMBL/GenBank/DDBJ databases">
        <authorList>
            <person name="Nowell W R."/>
        </authorList>
    </citation>
    <scope>NUCLEOTIDE SEQUENCE</scope>
</reference>
<gene>
    <name evidence="1" type="ORF">GRG538_LOCUS27147</name>
    <name evidence="2" type="ORF">QYT958_LOCUS23813</name>
</gene>
<dbReference type="EMBL" id="CAJNYT010004697">
    <property type="protein sequence ID" value="CAF3682912.1"/>
    <property type="molecule type" value="Genomic_DNA"/>
</dbReference>
<dbReference type="PANTHER" id="PTHR36451:SF1">
    <property type="entry name" value="OMEGA-HYDROXY-BETA-DIHYDROMENAQUINONE-9 SULFOTRANSFERASE STF3"/>
    <property type="match status" value="1"/>
</dbReference>
<name>A0A818T7F6_9BILA</name>
<organism evidence="1 3">
    <name type="scientific">Rotaria socialis</name>
    <dbReference type="NCBI Taxonomy" id="392032"/>
    <lineage>
        <taxon>Eukaryota</taxon>
        <taxon>Metazoa</taxon>
        <taxon>Spiralia</taxon>
        <taxon>Gnathifera</taxon>
        <taxon>Rotifera</taxon>
        <taxon>Eurotatoria</taxon>
        <taxon>Bdelloidea</taxon>
        <taxon>Philodinida</taxon>
        <taxon>Philodinidae</taxon>
        <taxon>Rotaria</taxon>
    </lineage>
</organism>
<dbReference type="Proteomes" id="UP000663848">
    <property type="component" value="Unassembled WGS sequence"/>
</dbReference>
<dbReference type="InterPro" id="IPR027417">
    <property type="entry name" value="P-loop_NTPase"/>
</dbReference>
<dbReference type="EMBL" id="CAJOBR010004907">
    <property type="protein sequence ID" value="CAF4800003.1"/>
    <property type="molecule type" value="Genomic_DNA"/>
</dbReference>
<dbReference type="InterPro" id="IPR052736">
    <property type="entry name" value="Stf3_sulfotransferase"/>
</dbReference>
<dbReference type="SUPFAM" id="SSF52540">
    <property type="entry name" value="P-loop containing nucleoside triphosphate hydrolases"/>
    <property type="match status" value="1"/>
</dbReference>
<evidence type="ECO:0008006" key="4">
    <source>
        <dbReference type="Google" id="ProtNLM"/>
    </source>
</evidence>
<evidence type="ECO:0000313" key="2">
    <source>
        <dbReference type="EMBL" id="CAF4800003.1"/>
    </source>
</evidence>
<proteinExistence type="predicted"/>
<evidence type="ECO:0000313" key="3">
    <source>
        <dbReference type="Proteomes" id="UP000663872"/>
    </source>
</evidence>
<dbReference type="Proteomes" id="UP000663872">
    <property type="component" value="Unassembled WGS sequence"/>
</dbReference>
<accession>A0A818T7F6</accession>